<accession>A0ACB7SE14</accession>
<evidence type="ECO:0000313" key="2">
    <source>
        <dbReference type="Proteomes" id="UP000821845"/>
    </source>
</evidence>
<protein>
    <submittedName>
        <fullName evidence="1">Uncharacterized protein</fullName>
    </submittedName>
</protein>
<name>A0ACB7SE14_HYAAI</name>
<keyword evidence="2" id="KW-1185">Reference proteome</keyword>
<gene>
    <name evidence="1" type="ORF">HPB50_010244</name>
</gene>
<organism evidence="1 2">
    <name type="scientific">Hyalomma asiaticum</name>
    <name type="common">Tick</name>
    <dbReference type="NCBI Taxonomy" id="266040"/>
    <lineage>
        <taxon>Eukaryota</taxon>
        <taxon>Metazoa</taxon>
        <taxon>Ecdysozoa</taxon>
        <taxon>Arthropoda</taxon>
        <taxon>Chelicerata</taxon>
        <taxon>Arachnida</taxon>
        <taxon>Acari</taxon>
        <taxon>Parasitiformes</taxon>
        <taxon>Ixodida</taxon>
        <taxon>Ixodoidea</taxon>
        <taxon>Ixodidae</taxon>
        <taxon>Hyalomminae</taxon>
        <taxon>Hyalomma</taxon>
    </lineage>
</organism>
<evidence type="ECO:0000313" key="1">
    <source>
        <dbReference type="EMBL" id="KAH6932850.1"/>
    </source>
</evidence>
<proteinExistence type="predicted"/>
<sequence length="65" mass="7535">MPGIHWHELDKATMSRLSVELLREELERRNLETTGTKDDLVQRLHNDIQTNHEPTPTPDQTPVGH</sequence>
<dbReference type="EMBL" id="CM023484">
    <property type="protein sequence ID" value="KAH6932850.1"/>
    <property type="molecule type" value="Genomic_DNA"/>
</dbReference>
<comment type="caution">
    <text evidence="1">The sequence shown here is derived from an EMBL/GenBank/DDBJ whole genome shotgun (WGS) entry which is preliminary data.</text>
</comment>
<reference evidence="1" key="1">
    <citation type="submission" date="2020-05" db="EMBL/GenBank/DDBJ databases">
        <title>Large-scale comparative analyses of tick genomes elucidate their genetic diversity and vector capacities.</title>
        <authorList>
            <person name="Jia N."/>
            <person name="Wang J."/>
            <person name="Shi W."/>
            <person name="Du L."/>
            <person name="Sun Y."/>
            <person name="Zhan W."/>
            <person name="Jiang J."/>
            <person name="Wang Q."/>
            <person name="Zhang B."/>
            <person name="Ji P."/>
            <person name="Sakyi L.B."/>
            <person name="Cui X."/>
            <person name="Yuan T."/>
            <person name="Jiang B."/>
            <person name="Yang W."/>
            <person name="Lam T.T.-Y."/>
            <person name="Chang Q."/>
            <person name="Ding S."/>
            <person name="Wang X."/>
            <person name="Zhu J."/>
            <person name="Ruan X."/>
            <person name="Zhao L."/>
            <person name="Wei J."/>
            <person name="Que T."/>
            <person name="Du C."/>
            <person name="Cheng J."/>
            <person name="Dai P."/>
            <person name="Han X."/>
            <person name="Huang E."/>
            <person name="Gao Y."/>
            <person name="Liu J."/>
            <person name="Shao H."/>
            <person name="Ye R."/>
            <person name="Li L."/>
            <person name="Wei W."/>
            <person name="Wang X."/>
            <person name="Wang C."/>
            <person name="Yang T."/>
            <person name="Huo Q."/>
            <person name="Li W."/>
            <person name="Guo W."/>
            <person name="Chen H."/>
            <person name="Zhou L."/>
            <person name="Ni X."/>
            <person name="Tian J."/>
            <person name="Zhou Y."/>
            <person name="Sheng Y."/>
            <person name="Liu T."/>
            <person name="Pan Y."/>
            <person name="Xia L."/>
            <person name="Li J."/>
            <person name="Zhao F."/>
            <person name="Cao W."/>
        </authorList>
    </citation>
    <scope>NUCLEOTIDE SEQUENCE</scope>
    <source>
        <strain evidence="1">Hyas-2018</strain>
    </source>
</reference>
<dbReference type="Proteomes" id="UP000821845">
    <property type="component" value="Chromosome 4"/>
</dbReference>